<dbReference type="EMBL" id="LYVF01000137">
    <property type="protein sequence ID" value="OAT82278.1"/>
    <property type="molecule type" value="Genomic_DNA"/>
</dbReference>
<dbReference type="OrthoDB" id="5405405at2"/>
<dbReference type="CDD" id="cd01045">
    <property type="entry name" value="Ferritin_like_AB"/>
    <property type="match status" value="1"/>
</dbReference>
<gene>
    <name evidence="2" type="ORF">A6M21_08965</name>
</gene>
<dbReference type="InterPro" id="IPR003251">
    <property type="entry name" value="Rr_diiron-bd_dom"/>
</dbReference>
<dbReference type="SUPFAM" id="SSF47240">
    <property type="entry name" value="Ferritin-like"/>
    <property type="match status" value="1"/>
</dbReference>
<evidence type="ECO:0000259" key="1">
    <source>
        <dbReference type="Pfam" id="PF02915"/>
    </source>
</evidence>
<keyword evidence="3" id="KW-1185">Reference proteome</keyword>
<organism evidence="2 3">
    <name type="scientific">Desulfotomaculum copahuensis</name>
    <dbReference type="NCBI Taxonomy" id="1838280"/>
    <lineage>
        <taxon>Bacteria</taxon>
        <taxon>Bacillati</taxon>
        <taxon>Bacillota</taxon>
        <taxon>Clostridia</taxon>
        <taxon>Eubacteriales</taxon>
        <taxon>Desulfotomaculaceae</taxon>
        <taxon>Desulfotomaculum</taxon>
    </lineage>
</organism>
<dbReference type="Proteomes" id="UP000078532">
    <property type="component" value="Unassembled WGS sequence"/>
</dbReference>
<dbReference type="InterPro" id="IPR012347">
    <property type="entry name" value="Ferritin-like"/>
</dbReference>
<feature type="domain" description="Rubrerythrin diiron-binding" evidence="1">
    <location>
        <begin position="29"/>
        <end position="80"/>
    </location>
</feature>
<dbReference type="GO" id="GO:0016491">
    <property type="term" value="F:oxidoreductase activity"/>
    <property type="evidence" value="ECO:0007669"/>
    <property type="project" value="InterPro"/>
</dbReference>
<protein>
    <recommendedName>
        <fullName evidence="1">Rubrerythrin diiron-binding domain-containing protein</fullName>
    </recommendedName>
</protein>
<dbReference type="PANTHER" id="PTHR33531:SF7">
    <property type="entry name" value="HYPOTHETICAL MEMBRANE PROTEIN, CONSERVED"/>
    <property type="match status" value="1"/>
</dbReference>
<accession>A0A1B7LF79</accession>
<dbReference type="STRING" id="1838280.A6M21_08965"/>
<sequence>MNEQAEQIDIRKFFDEEFDVKKFIGIMAAIEVKGVKFYEALAERAATPEVKDLFLLLAGEEKQHIKDFKTLARVLENELTPGESCSLEEKEFLRGIVSSHSFFQKGAADAVVMGPSFTYINLAQVNTAREALELALRFERDSIMVFQEIENYVCDAGKEILKDLIAQEKGHVRKLMHYFKEL</sequence>
<proteinExistence type="predicted"/>
<dbReference type="InterPro" id="IPR009078">
    <property type="entry name" value="Ferritin-like_SF"/>
</dbReference>
<dbReference type="PANTHER" id="PTHR33531">
    <property type="entry name" value="RUBRERYTHRIN SUBFAMILY"/>
    <property type="match status" value="1"/>
</dbReference>
<dbReference type="RefSeq" id="WP_066667758.1">
    <property type="nucleotide sequence ID" value="NZ_LYVF01000137.1"/>
</dbReference>
<dbReference type="AlphaFoldDB" id="A0A1B7LF79"/>
<reference evidence="2 3" key="1">
    <citation type="submission" date="2016-04" db="EMBL/GenBank/DDBJ databases">
        <authorList>
            <person name="Evans L.H."/>
            <person name="Alamgir A."/>
            <person name="Owens N."/>
            <person name="Weber N.D."/>
            <person name="Virtaneva K."/>
            <person name="Barbian K."/>
            <person name="Babar A."/>
            <person name="Rosenke K."/>
        </authorList>
    </citation>
    <scope>NUCLEOTIDE SEQUENCE [LARGE SCALE GENOMIC DNA]</scope>
    <source>
        <strain evidence="2 3">LMa1</strain>
    </source>
</reference>
<dbReference type="GO" id="GO:0046872">
    <property type="term" value="F:metal ion binding"/>
    <property type="evidence" value="ECO:0007669"/>
    <property type="project" value="InterPro"/>
</dbReference>
<name>A0A1B7LF79_9FIRM</name>
<comment type="caution">
    <text evidence="2">The sequence shown here is derived from an EMBL/GenBank/DDBJ whole genome shotgun (WGS) entry which is preliminary data.</text>
</comment>
<evidence type="ECO:0000313" key="2">
    <source>
        <dbReference type="EMBL" id="OAT82278.1"/>
    </source>
</evidence>
<dbReference type="Pfam" id="PF02915">
    <property type="entry name" value="Rubrerythrin"/>
    <property type="match status" value="1"/>
</dbReference>
<dbReference type="Gene3D" id="1.20.1260.10">
    <property type="match status" value="1"/>
</dbReference>
<evidence type="ECO:0000313" key="3">
    <source>
        <dbReference type="Proteomes" id="UP000078532"/>
    </source>
</evidence>